<evidence type="ECO:0000259" key="3">
    <source>
        <dbReference type="PROSITE" id="PS50011"/>
    </source>
</evidence>
<accession>A0ABD0K4L3</accession>
<dbReference type="InterPro" id="IPR017441">
    <property type="entry name" value="Protein_kinase_ATP_BS"/>
</dbReference>
<sequence>DRVLKEAVSADHSNRQALSQLFSQARDYLQTLPAHFQTDLQHVFPDFLHKLDNTVAQLKTSECTILVAGETGAGKSSLVNLVAGCQILPTDLILGTKTICELRHSETRKFMAYPWSRNHGVLVKECRHGDDVQRFLKELHYHVTYSDIQTDESPYEKIEIFWPLPILGEGVVMVDSPGVGESKVSRQLQSYMNRAFGFIYVINVSNAGGIHRNRLGQLLRQAVERNGFDPSTALFVCNWWDQVAPHEQEHVLNVILDRLGKVMPGVCRDQLFPISSTRALQVIERGTVTGEYRALVKGIRRVLPRTFNAKLSTYYNWLSGVLKRSLYSVKISYNIGQKQMKEKEATYHTVRNQIEALERDAEDRIEEMKDRFKREVELVSRKLIAYMKADGLREMTTWSSRDCPPPDKKWQSVAKEAASKFAERLAIVVDDWEQQNKMVGKIRLNILEKFKRDLDLFEDQIKQLEEVLFEGIDKRLVTDFHNSMQRAMPVKNVWMKARTRTRDSGFLSLGTAISECRTADVTGNPLKNVFRNYDARNPQALEEASRLFLEQIKDEDIASATKKFFDRIAKRFDAASRLLPEFLKADQELLETLQGEVKGEQERLVSMYPQLLDSCSQLQGDLDMFFVQRLMSFEFSMDDLKYDAGKRIGDGSFAEIYRSQIPGPDGHITVALKIQKEKLKRSNVTDVLLEDRTLRDIEHKNIIRYYGAALVHQDNTMRWVMVMEYCTRTIKQRFIDDPEARVPGRVEIASLLVDAMREVAHFALQICSALCYLHNRGILTESDVVKLADVGLAKRAIDITCTYTGTPAYMAPEILLQSGQYDMRADIYSLAIILWELWYGRDAAEHIESELKHRNTRLELRVQEGLRPSLTMAPKPPDDWVKLLQSGWEFDAAKRPSTNDVSEFFERFLETSQDR</sequence>
<evidence type="ECO:0000313" key="5">
    <source>
        <dbReference type="Proteomes" id="UP001519460"/>
    </source>
</evidence>
<dbReference type="PROSITE" id="PS50011">
    <property type="entry name" value="PROTEIN_KINASE_DOM"/>
    <property type="match status" value="1"/>
</dbReference>
<dbReference type="EMBL" id="JACVVK020000256">
    <property type="protein sequence ID" value="KAK7481813.1"/>
    <property type="molecule type" value="Genomic_DNA"/>
</dbReference>
<dbReference type="Gene3D" id="3.40.50.300">
    <property type="entry name" value="P-loop containing nucleotide triphosphate hydrolases"/>
    <property type="match status" value="1"/>
</dbReference>
<dbReference type="SUPFAM" id="SSF56112">
    <property type="entry name" value="Protein kinase-like (PK-like)"/>
    <property type="match status" value="1"/>
</dbReference>
<feature type="coiled-coil region" evidence="2">
    <location>
        <begin position="340"/>
        <end position="378"/>
    </location>
</feature>
<dbReference type="PROSITE" id="PS00107">
    <property type="entry name" value="PROTEIN_KINASE_ATP"/>
    <property type="match status" value="1"/>
</dbReference>
<organism evidence="4 5">
    <name type="scientific">Batillaria attramentaria</name>
    <dbReference type="NCBI Taxonomy" id="370345"/>
    <lineage>
        <taxon>Eukaryota</taxon>
        <taxon>Metazoa</taxon>
        <taxon>Spiralia</taxon>
        <taxon>Lophotrochozoa</taxon>
        <taxon>Mollusca</taxon>
        <taxon>Gastropoda</taxon>
        <taxon>Caenogastropoda</taxon>
        <taxon>Sorbeoconcha</taxon>
        <taxon>Cerithioidea</taxon>
        <taxon>Batillariidae</taxon>
        <taxon>Batillaria</taxon>
    </lineage>
</organism>
<dbReference type="Proteomes" id="UP001519460">
    <property type="component" value="Unassembled WGS sequence"/>
</dbReference>
<dbReference type="InterPro" id="IPR000719">
    <property type="entry name" value="Prot_kinase_dom"/>
</dbReference>
<evidence type="ECO:0000313" key="4">
    <source>
        <dbReference type="EMBL" id="KAK7481813.1"/>
    </source>
</evidence>
<gene>
    <name evidence="4" type="ORF">BaRGS_00026960</name>
</gene>
<dbReference type="GO" id="GO:0005524">
    <property type="term" value="F:ATP binding"/>
    <property type="evidence" value="ECO:0007669"/>
    <property type="project" value="UniProtKB-UniRule"/>
</dbReference>
<dbReference type="InterPro" id="IPR011009">
    <property type="entry name" value="Kinase-like_dom_sf"/>
</dbReference>
<dbReference type="PANTHER" id="PTHR26392:SF92">
    <property type="entry name" value="PROTEIN KINASE DOMAIN-CONTAINING PROTEIN"/>
    <property type="match status" value="1"/>
</dbReference>
<feature type="binding site" evidence="1">
    <location>
        <position position="673"/>
    </location>
    <ligand>
        <name>ATP</name>
        <dbReference type="ChEBI" id="CHEBI:30616"/>
    </ligand>
</feature>
<dbReference type="PROSITE" id="PS00675">
    <property type="entry name" value="SIGMA54_INTERACT_1"/>
    <property type="match status" value="1"/>
</dbReference>
<keyword evidence="1" id="KW-0067">ATP-binding</keyword>
<dbReference type="Gene3D" id="1.10.510.10">
    <property type="entry name" value="Transferase(Phosphotransferase) domain 1"/>
    <property type="match status" value="1"/>
</dbReference>
<dbReference type="Pfam" id="PF00069">
    <property type="entry name" value="Pkinase"/>
    <property type="match status" value="1"/>
</dbReference>
<name>A0ABD0K4L3_9CAEN</name>
<dbReference type="Gene3D" id="3.30.200.20">
    <property type="entry name" value="Phosphorylase Kinase, domain 1"/>
    <property type="match status" value="1"/>
</dbReference>
<dbReference type="InterPro" id="IPR027417">
    <property type="entry name" value="P-loop_NTPase"/>
</dbReference>
<dbReference type="PANTHER" id="PTHR26392">
    <property type="entry name" value="MITOGEN-ACTIVATED PROTEIN KINASE KINASE KINASE 7-RELATED"/>
    <property type="match status" value="1"/>
</dbReference>
<dbReference type="AlphaFoldDB" id="A0ABD0K4L3"/>
<dbReference type="InterPro" id="IPR045063">
    <property type="entry name" value="Dynamin_N"/>
</dbReference>
<evidence type="ECO:0000256" key="1">
    <source>
        <dbReference type="PROSITE-ProRule" id="PRU10141"/>
    </source>
</evidence>
<dbReference type="Pfam" id="PF00350">
    <property type="entry name" value="Dynamin_N"/>
    <property type="match status" value="1"/>
</dbReference>
<evidence type="ECO:0000256" key="2">
    <source>
        <dbReference type="SAM" id="Coils"/>
    </source>
</evidence>
<protein>
    <recommendedName>
        <fullName evidence="3">Protein kinase domain-containing protein</fullName>
    </recommendedName>
</protein>
<feature type="domain" description="Protein kinase" evidence="3">
    <location>
        <begin position="642"/>
        <end position="909"/>
    </location>
</feature>
<keyword evidence="2" id="KW-0175">Coiled coil</keyword>
<dbReference type="InterPro" id="IPR025662">
    <property type="entry name" value="Sigma_54_int_dom_ATP-bd_1"/>
</dbReference>
<feature type="non-terminal residue" evidence="4">
    <location>
        <position position="1"/>
    </location>
</feature>
<keyword evidence="5" id="KW-1185">Reference proteome</keyword>
<proteinExistence type="predicted"/>
<keyword evidence="1" id="KW-0547">Nucleotide-binding</keyword>
<comment type="caution">
    <text evidence="4">The sequence shown here is derived from an EMBL/GenBank/DDBJ whole genome shotgun (WGS) entry which is preliminary data.</text>
</comment>
<reference evidence="4 5" key="1">
    <citation type="journal article" date="2023" name="Sci. Data">
        <title>Genome assembly of the Korean intertidal mud-creeper Batillaria attramentaria.</title>
        <authorList>
            <person name="Patra A.K."/>
            <person name="Ho P.T."/>
            <person name="Jun S."/>
            <person name="Lee S.J."/>
            <person name="Kim Y."/>
            <person name="Won Y.J."/>
        </authorList>
    </citation>
    <scope>NUCLEOTIDE SEQUENCE [LARGE SCALE GENOMIC DNA]</scope>
    <source>
        <strain evidence="4">Wonlab-2016</strain>
    </source>
</reference>
<dbReference type="SUPFAM" id="SSF52540">
    <property type="entry name" value="P-loop containing nucleoside triphosphate hydrolases"/>
    <property type="match status" value="1"/>
</dbReference>